<comment type="cofactor">
    <cofactor evidence="1">
        <name>FAD</name>
        <dbReference type="ChEBI" id="CHEBI:57692"/>
    </cofactor>
</comment>
<dbReference type="EMBL" id="SDMP01000007">
    <property type="protein sequence ID" value="RYR47893.1"/>
    <property type="molecule type" value="Genomic_DNA"/>
</dbReference>
<evidence type="ECO:0000256" key="6">
    <source>
        <dbReference type="ARBA" id="ARBA00022857"/>
    </source>
</evidence>
<dbReference type="GO" id="GO:0009851">
    <property type="term" value="P:auxin biosynthetic process"/>
    <property type="evidence" value="ECO:0007669"/>
    <property type="project" value="UniProtKB-KW"/>
</dbReference>
<comment type="caution">
    <text evidence="11">The sequence shown here is derived from an EMBL/GenBank/DDBJ whole genome shotgun (WGS) entry which is preliminary data.</text>
</comment>
<keyword evidence="12" id="KW-1185">Reference proteome</keyword>
<accession>A0A445CAL6</accession>
<dbReference type="PANTHER" id="PTHR43539">
    <property type="entry name" value="FLAVIN-BINDING MONOOXYGENASE-LIKE PROTEIN (AFU_ORTHOLOGUE AFUA_4G09220)"/>
    <property type="match status" value="1"/>
</dbReference>
<keyword evidence="4" id="KW-0285">Flavoprotein</keyword>
<dbReference type="STRING" id="3818.A0A445CAL6"/>
<evidence type="ECO:0000256" key="2">
    <source>
        <dbReference type="ARBA" id="ARBA00004814"/>
    </source>
</evidence>
<protein>
    <recommendedName>
        <fullName evidence="9">indole-3-pyruvate monooxygenase</fullName>
        <ecNumber evidence="9">1.14.13.168</ecNumber>
    </recommendedName>
</protein>
<keyword evidence="6" id="KW-0521">NADP</keyword>
<dbReference type="Gene3D" id="3.50.50.60">
    <property type="entry name" value="FAD/NAD(P)-binding domain"/>
    <property type="match status" value="1"/>
</dbReference>
<comment type="similarity">
    <text evidence="3">Belongs to the FMO family.</text>
</comment>
<dbReference type="GO" id="GO:0103075">
    <property type="term" value="F:indole-3-pyruvate monooxygenase activity"/>
    <property type="evidence" value="ECO:0007669"/>
    <property type="project" value="UniProtKB-EC"/>
</dbReference>
<name>A0A445CAL6_ARAHY</name>
<evidence type="ECO:0000256" key="1">
    <source>
        <dbReference type="ARBA" id="ARBA00001974"/>
    </source>
</evidence>
<evidence type="ECO:0000256" key="4">
    <source>
        <dbReference type="ARBA" id="ARBA00022630"/>
    </source>
</evidence>
<dbReference type="Gramene" id="arahy.Tifrunner.gnm2.ann2.Ah17g429100.1">
    <property type="protein sequence ID" value="arahy.Tifrunner.gnm2.ann2.Ah17g429100.1-CDS"/>
    <property type="gene ID" value="arahy.Tifrunner.gnm2.ann2.Ah17g429100"/>
</dbReference>
<evidence type="ECO:0000256" key="10">
    <source>
        <dbReference type="ARBA" id="ARBA00047707"/>
    </source>
</evidence>
<proteinExistence type="inferred from homology"/>
<dbReference type="EC" id="1.14.13.168" evidence="9"/>
<dbReference type="Proteomes" id="UP000289738">
    <property type="component" value="Chromosome A07"/>
</dbReference>
<evidence type="ECO:0000256" key="3">
    <source>
        <dbReference type="ARBA" id="ARBA00009183"/>
    </source>
</evidence>
<dbReference type="SUPFAM" id="SSF51905">
    <property type="entry name" value="FAD/NAD(P)-binding domain"/>
    <property type="match status" value="1"/>
</dbReference>
<dbReference type="InterPro" id="IPR050982">
    <property type="entry name" value="Auxin_biosynth/cation_transpt"/>
</dbReference>
<evidence type="ECO:0000256" key="9">
    <source>
        <dbReference type="ARBA" id="ARBA00039148"/>
    </source>
</evidence>
<evidence type="ECO:0000256" key="7">
    <source>
        <dbReference type="ARBA" id="ARBA00023002"/>
    </source>
</evidence>
<evidence type="ECO:0000256" key="8">
    <source>
        <dbReference type="ARBA" id="ARBA00023070"/>
    </source>
</evidence>
<reference evidence="11 12" key="1">
    <citation type="submission" date="2019-01" db="EMBL/GenBank/DDBJ databases">
        <title>Sequencing of cultivated peanut Arachis hypogaea provides insights into genome evolution and oil improvement.</title>
        <authorList>
            <person name="Chen X."/>
        </authorList>
    </citation>
    <scope>NUCLEOTIDE SEQUENCE [LARGE SCALE GENOMIC DNA]</scope>
    <source>
        <strain evidence="12">cv. Fuhuasheng</strain>
        <tissue evidence="11">Leaves</tissue>
    </source>
</reference>
<evidence type="ECO:0000256" key="5">
    <source>
        <dbReference type="ARBA" id="ARBA00022827"/>
    </source>
</evidence>
<evidence type="ECO:0000313" key="12">
    <source>
        <dbReference type="Proteomes" id="UP000289738"/>
    </source>
</evidence>
<dbReference type="AlphaFoldDB" id="A0A445CAL6"/>
<keyword evidence="8" id="KW-0073">Auxin biosynthesis</keyword>
<keyword evidence="7" id="KW-0560">Oxidoreductase</keyword>
<organism evidence="11 12">
    <name type="scientific">Arachis hypogaea</name>
    <name type="common">Peanut</name>
    <dbReference type="NCBI Taxonomy" id="3818"/>
    <lineage>
        <taxon>Eukaryota</taxon>
        <taxon>Viridiplantae</taxon>
        <taxon>Streptophyta</taxon>
        <taxon>Embryophyta</taxon>
        <taxon>Tracheophyta</taxon>
        <taxon>Spermatophyta</taxon>
        <taxon>Magnoliopsida</taxon>
        <taxon>eudicotyledons</taxon>
        <taxon>Gunneridae</taxon>
        <taxon>Pentapetalae</taxon>
        <taxon>rosids</taxon>
        <taxon>fabids</taxon>
        <taxon>Fabales</taxon>
        <taxon>Fabaceae</taxon>
        <taxon>Papilionoideae</taxon>
        <taxon>50 kb inversion clade</taxon>
        <taxon>dalbergioids sensu lato</taxon>
        <taxon>Dalbergieae</taxon>
        <taxon>Pterocarpus clade</taxon>
        <taxon>Arachis</taxon>
    </lineage>
</organism>
<gene>
    <name evidence="11" type="ORF">Ahy_A07g033878</name>
</gene>
<comment type="pathway">
    <text evidence="2">Plant hormone metabolism; auxin biosynthesis.</text>
</comment>
<sequence length="176" mass="19791">MVYAGMLMLKHFMVDKVDKMMVLMSKLKYGNMFKYGLTRPKEGPFALKIKGGTTPTIDVGCIEKIKKGKVKVYPGISSIKEGKVVKFVDGQHAHFDAIIFATGYKTNVLKWLKDYKNLFNENGMPKPSYPNHWKGEHGIYSAGFSKRGLEGISFDAKKIANDINFTLTSRVNQITS</sequence>
<evidence type="ECO:0000313" key="11">
    <source>
        <dbReference type="EMBL" id="RYR47893.1"/>
    </source>
</evidence>
<keyword evidence="5" id="KW-0274">FAD</keyword>
<dbReference type="PANTHER" id="PTHR43539:SF9">
    <property type="entry name" value="INDOLE-3-PYRUVATE MONOOXYGENASE YUCCA11-RELATED"/>
    <property type="match status" value="1"/>
</dbReference>
<comment type="catalytic activity">
    <reaction evidence="10">
        <text>indole-3-pyruvate + NADPH + O2 + H(+) = (indol-3-yl)acetate + CO2 + NADP(+) + H2O</text>
        <dbReference type="Rhea" id="RHEA:34331"/>
        <dbReference type="ChEBI" id="CHEBI:15377"/>
        <dbReference type="ChEBI" id="CHEBI:15378"/>
        <dbReference type="ChEBI" id="CHEBI:15379"/>
        <dbReference type="ChEBI" id="CHEBI:16526"/>
        <dbReference type="ChEBI" id="CHEBI:17640"/>
        <dbReference type="ChEBI" id="CHEBI:30854"/>
        <dbReference type="ChEBI" id="CHEBI:57783"/>
        <dbReference type="ChEBI" id="CHEBI:58349"/>
        <dbReference type="EC" id="1.14.13.168"/>
    </reaction>
</comment>
<dbReference type="InterPro" id="IPR036188">
    <property type="entry name" value="FAD/NAD-bd_sf"/>
</dbReference>
<dbReference type="GO" id="GO:0050660">
    <property type="term" value="F:flavin adenine dinucleotide binding"/>
    <property type="evidence" value="ECO:0007669"/>
    <property type="project" value="TreeGrafter"/>
</dbReference>